<protein>
    <submittedName>
        <fullName evidence="3">Carbon storage regulator CsrA</fullName>
    </submittedName>
</protein>
<dbReference type="SUPFAM" id="SSF117130">
    <property type="entry name" value="CsrA-like"/>
    <property type="match status" value="1"/>
</dbReference>
<dbReference type="EMBL" id="LNZB01000010">
    <property type="protein sequence ID" value="KTD82557.1"/>
    <property type="molecule type" value="Genomic_DNA"/>
</dbReference>
<gene>
    <name evidence="3" type="ORF">Lwal_0595</name>
</gene>
<accession>A0A0W1AMH8</accession>
<dbReference type="Proteomes" id="UP000054729">
    <property type="component" value="Unassembled WGS sequence"/>
</dbReference>
<evidence type="ECO:0000313" key="3">
    <source>
        <dbReference type="EMBL" id="KTD82557.1"/>
    </source>
</evidence>
<organism evidence="3 4">
    <name type="scientific">Legionella waltersii</name>
    <dbReference type="NCBI Taxonomy" id="66969"/>
    <lineage>
        <taxon>Bacteria</taxon>
        <taxon>Pseudomonadati</taxon>
        <taxon>Pseudomonadota</taxon>
        <taxon>Gammaproteobacteria</taxon>
        <taxon>Legionellales</taxon>
        <taxon>Legionellaceae</taxon>
        <taxon>Legionella</taxon>
    </lineage>
</organism>
<feature type="compositionally biased region" description="Basic and acidic residues" evidence="2">
    <location>
        <begin position="52"/>
        <end position="65"/>
    </location>
</feature>
<reference evidence="3 4" key="1">
    <citation type="submission" date="2015-11" db="EMBL/GenBank/DDBJ databases">
        <title>Genomic analysis of 38 Legionella species identifies large and diverse effector repertoires.</title>
        <authorList>
            <person name="Burstein D."/>
            <person name="Amaro F."/>
            <person name="Zusman T."/>
            <person name="Lifshitz Z."/>
            <person name="Cohen O."/>
            <person name="Gilbert J.A."/>
            <person name="Pupko T."/>
            <person name="Shuman H.A."/>
            <person name="Segal G."/>
        </authorList>
    </citation>
    <scope>NUCLEOTIDE SEQUENCE [LARGE SCALE GENOMIC DNA]</scope>
    <source>
        <strain evidence="3 4">ATCC 51914</strain>
    </source>
</reference>
<dbReference type="OrthoDB" id="5638879at2"/>
<keyword evidence="1" id="KW-0010">Activator</keyword>
<evidence type="ECO:0000256" key="1">
    <source>
        <dbReference type="ARBA" id="ARBA00023159"/>
    </source>
</evidence>
<proteinExistence type="predicted"/>
<dbReference type="STRING" id="66969.Lwal_0595"/>
<dbReference type="InterPro" id="IPR003751">
    <property type="entry name" value="CsrA"/>
</dbReference>
<evidence type="ECO:0000256" key="2">
    <source>
        <dbReference type="SAM" id="MobiDB-lite"/>
    </source>
</evidence>
<dbReference type="PATRIC" id="fig|66969.6.peg.638"/>
<sequence length="71" mass="8189">MEIRTVAFESELIITLKNNQKVVITPFKTHEPGNFKLGIDAPKQVTINRQEIHLKKQEQLKKDKNQTSTDS</sequence>
<dbReference type="GO" id="GO:0006109">
    <property type="term" value="P:regulation of carbohydrate metabolic process"/>
    <property type="evidence" value="ECO:0007669"/>
    <property type="project" value="InterPro"/>
</dbReference>
<dbReference type="InterPro" id="IPR036107">
    <property type="entry name" value="CsrA_sf"/>
</dbReference>
<evidence type="ECO:0000313" key="4">
    <source>
        <dbReference type="Proteomes" id="UP000054729"/>
    </source>
</evidence>
<keyword evidence="4" id="KW-1185">Reference proteome</keyword>
<dbReference type="GO" id="GO:0006402">
    <property type="term" value="P:mRNA catabolic process"/>
    <property type="evidence" value="ECO:0007669"/>
    <property type="project" value="InterPro"/>
</dbReference>
<dbReference type="RefSeq" id="WP_058479429.1">
    <property type="nucleotide sequence ID" value="NZ_CAAAIQ010000009.1"/>
</dbReference>
<dbReference type="AlphaFoldDB" id="A0A0W1AMH8"/>
<feature type="region of interest" description="Disordered" evidence="2">
    <location>
        <begin position="52"/>
        <end position="71"/>
    </location>
</feature>
<dbReference type="GO" id="GO:0003723">
    <property type="term" value="F:RNA binding"/>
    <property type="evidence" value="ECO:0007669"/>
    <property type="project" value="InterPro"/>
</dbReference>
<dbReference type="Gene3D" id="2.60.40.4380">
    <property type="entry name" value="Translational regulator CsrA"/>
    <property type="match status" value="1"/>
</dbReference>
<dbReference type="Pfam" id="PF02599">
    <property type="entry name" value="CsrA"/>
    <property type="match status" value="1"/>
</dbReference>
<name>A0A0W1AMH8_9GAMM</name>
<comment type="caution">
    <text evidence="3">The sequence shown here is derived from an EMBL/GenBank/DDBJ whole genome shotgun (WGS) entry which is preliminary data.</text>
</comment>